<comment type="caution">
    <text evidence="1">The sequence shown here is derived from an EMBL/GenBank/DDBJ whole genome shotgun (WGS) entry which is preliminary data.</text>
</comment>
<evidence type="ECO:0000313" key="1">
    <source>
        <dbReference type="EMBL" id="MDR6510954.1"/>
    </source>
</evidence>
<evidence type="ECO:0008006" key="3">
    <source>
        <dbReference type="Google" id="ProtNLM"/>
    </source>
</evidence>
<gene>
    <name evidence="1" type="ORF">J2792_001826</name>
</gene>
<sequence>MGAAIRLGGVQDGTIWAWREACFIRLSDKTLIKSVKRHFLVTL</sequence>
<name>A0ABU1MKT5_9SPHN</name>
<dbReference type="EMBL" id="JAVDRD010000004">
    <property type="protein sequence ID" value="MDR6510954.1"/>
    <property type="molecule type" value="Genomic_DNA"/>
</dbReference>
<keyword evidence="2" id="KW-1185">Reference proteome</keyword>
<evidence type="ECO:0000313" key="2">
    <source>
        <dbReference type="Proteomes" id="UP001184150"/>
    </source>
</evidence>
<accession>A0ABU1MKT5</accession>
<proteinExistence type="predicted"/>
<dbReference type="Proteomes" id="UP001184150">
    <property type="component" value="Unassembled WGS sequence"/>
</dbReference>
<organism evidence="1 2">
    <name type="scientific">Novosphingobium capsulatum</name>
    <dbReference type="NCBI Taxonomy" id="13688"/>
    <lineage>
        <taxon>Bacteria</taxon>
        <taxon>Pseudomonadati</taxon>
        <taxon>Pseudomonadota</taxon>
        <taxon>Alphaproteobacteria</taxon>
        <taxon>Sphingomonadales</taxon>
        <taxon>Sphingomonadaceae</taxon>
        <taxon>Novosphingobium</taxon>
    </lineage>
</organism>
<protein>
    <recommendedName>
        <fullName evidence="3">Transposase</fullName>
    </recommendedName>
</protein>
<reference evidence="1 2" key="1">
    <citation type="submission" date="2023-07" db="EMBL/GenBank/DDBJ databases">
        <title>Sorghum-associated microbial communities from plants grown in Nebraska, USA.</title>
        <authorList>
            <person name="Schachtman D."/>
        </authorList>
    </citation>
    <scope>NUCLEOTIDE SEQUENCE [LARGE SCALE GENOMIC DNA]</scope>
    <source>
        <strain evidence="1 2">DS1027</strain>
    </source>
</reference>